<comment type="caution">
    <text evidence="2">The sequence shown here is derived from an EMBL/GenBank/DDBJ whole genome shotgun (WGS) entry which is preliminary data.</text>
</comment>
<proteinExistence type="predicted"/>
<feature type="non-terminal residue" evidence="2">
    <location>
        <position position="1"/>
    </location>
</feature>
<organism evidence="2 3">
    <name type="scientific">Ignelater luminosus</name>
    <name type="common">Cucubano</name>
    <name type="synonym">Pyrophorus luminosus</name>
    <dbReference type="NCBI Taxonomy" id="2038154"/>
    <lineage>
        <taxon>Eukaryota</taxon>
        <taxon>Metazoa</taxon>
        <taxon>Ecdysozoa</taxon>
        <taxon>Arthropoda</taxon>
        <taxon>Hexapoda</taxon>
        <taxon>Insecta</taxon>
        <taxon>Pterygota</taxon>
        <taxon>Neoptera</taxon>
        <taxon>Endopterygota</taxon>
        <taxon>Coleoptera</taxon>
        <taxon>Polyphaga</taxon>
        <taxon>Elateriformia</taxon>
        <taxon>Elateroidea</taxon>
        <taxon>Elateridae</taxon>
        <taxon>Agrypninae</taxon>
        <taxon>Pyrophorini</taxon>
        <taxon>Ignelater</taxon>
    </lineage>
</organism>
<dbReference type="Proteomes" id="UP000801492">
    <property type="component" value="Unassembled WGS sequence"/>
</dbReference>
<evidence type="ECO:0000313" key="3">
    <source>
        <dbReference type="Proteomes" id="UP000801492"/>
    </source>
</evidence>
<sequence length="103" mass="11808">YGYIRPANMYIPLTTYQTVHGRVGYQILDRPNVATPTKSSTEHVTEEASNAQQVTLKDTKRDDKVNKQKTVSATELNINKVLQKPEEKWSKLDNCSCALKRRR</sequence>
<feature type="compositionally biased region" description="Basic and acidic residues" evidence="1">
    <location>
        <begin position="57"/>
        <end position="66"/>
    </location>
</feature>
<name>A0A8K0G4Z3_IGNLU</name>
<accession>A0A8K0G4Z3</accession>
<keyword evidence="3" id="KW-1185">Reference proteome</keyword>
<reference evidence="2" key="1">
    <citation type="submission" date="2019-08" db="EMBL/GenBank/DDBJ databases">
        <title>The genome of the North American firefly Photinus pyralis.</title>
        <authorList>
            <consortium name="Photinus pyralis genome working group"/>
            <person name="Fallon T.R."/>
            <person name="Sander Lower S.E."/>
            <person name="Weng J.-K."/>
        </authorList>
    </citation>
    <scope>NUCLEOTIDE SEQUENCE</scope>
    <source>
        <strain evidence="2">TRF0915ILg1</strain>
        <tissue evidence="2">Whole body</tissue>
    </source>
</reference>
<evidence type="ECO:0000313" key="2">
    <source>
        <dbReference type="EMBL" id="KAF2886184.1"/>
    </source>
</evidence>
<evidence type="ECO:0000256" key="1">
    <source>
        <dbReference type="SAM" id="MobiDB-lite"/>
    </source>
</evidence>
<feature type="region of interest" description="Disordered" evidence="1">
    <location>
        <begin position="34"/>
        <end position="68"/>
    </location>
</feature>
<feature type="compositionally biased region" description="Polar residues" evidence="1">
    <location>
        <begin position="47"/>
        <end position="56"/>
    </location>
</feature>
<dbReference type="OrthoDB" id="7333821at2759"/>
<gene>
    <name evidence="2" type="ORF">ILUMI_19989</name>
</gene>
<protein>
    <submittedName>
        <fullName evidence="2">Uncharacterized protein</fullName>
    </submittedName>
</protein>
<dbReference type="EMBL" id="VTPC01088451">
    <property type="protein sequence ID" value="KAF2886184.1"/>
    <property type="molecule type" value="Genomic_DNA"/>
</dbReference>
<dbReference type="AlphaFoldDB" id="A0A8K0G4Z3"/>